<evidence type="ECO:0000313" key="2">
    <source>
        <dbReference type="Proteomes" id="UP001218218"/>
    </source>
</evidence>
<dbReference type="AlphaFoldDB" id="A0AAD6ZHU4"/>
<sequence>MSCQFSFGPDRSYFCSGGSAYAWSNKSLPLELARILEDKAHPQALDCPYDVAFPTEPSGRYLMCWKTKRGEKCYEDGSLGPSYARLARFTKAVVTNGGHTRTVFGPNASFFSISSSGFCWQNLPPGLEDNIQSCNKLRRPVYVALGVEGTYIVMYSDGTMVFDLCGQYPLLQTIIMEKAPKKRGLMYCALNPFVGGEYYVVYGDGGSTWCLHPTWSADVKTVSLRIKELLGDPPTTPTAPPPPMYAPPPVYAPPANPVYATPPVTPIYMTPPPPVAAPANGSGHRMNWQEGVVLGLKATSIIMGMPIWPLFGN</sequence>
<comment type="caution">
    <text evidence="1">The sequence shown here is derived from an EMBL/GenBank/DDBJ whole genome shotgun (WGS) entry which is preliminary data.</text>
</comment>
<accession>A0AAD6ZHU4</accession>
<protein>
    <submittedName>
        <fullName evidence="1">Uncharacterized protein</fullName>
    </submittedName>
</protein>
<organism evidence="1 2">
    <name type="scientific">Mycena albidolilacea</name>
    <dbReference type="NCBI Taxonomy" id="1033008"/>
    <lineage>
        <taxon>Eukaryota</taxon>
        <taxon>Fungi</taxon>
        <taxon>Dikarya</taxon>
        <taxon>Basidiomycota</taxon>
        <taxon>Agaricomycotina</taxon>
        <taxon>Agaricomycetes</taxon>
        <taxon>Agaricomycetidae</taxon>
        <taxon>Agaricales</taxon>
        <taxon>Marasmiineae</taxon>
        <taxon>Mycenaceae</taxon>
        <taxon>Mycena</taxon>
    </lineage>
</organism>
<gene>
    <name evidence="1" type="ORF">DFH08DRAFT_348277</name>
</gene>
<dbReference type="EMBL" id="JARIHO010000046">
    <property type="protein sequence ID" value="KAJ7323556.1"/>
    <property type="molecule type" value="Genomic_DNA"/>
</dbReference>
<keyword evidence="2" id="KW-1185">Reference proteome</keyword>
<name>A0AAD6ZHU4_9AGAR</name>
<evidence type="ECO:0000313" key="1">
    <source>
        <dbReference type="EMBL" id="KAJ7323556.1"/>
    </source>
</evidence>
<reference evidence="1" key="1">
    <citation type="submission" date="2023-03" db="EMBL/GenBank/DDBJ databases">
        <title>Massive genome expansion in bonnet fungi (Mycena s.s.) driven by repeated elements and novel gene families across ecological guilds.</title>
        <authorList>
            <consortium name="Lawrence Berkeley National Laboratory"/>
            <person name="Harder C.B."/>
            <person name="Miyauchi S."/>
            <person name="Viragh M."/>
            <person name="Kuo A."/>
            <person name="Thoen E."/>
            <person name="Andreopoulos B."/>
            <person name="Lu D."/>
            <person name="Skrede I."/>
            <person name="Drula E."/>
            <person name="Henrissat B."/>
            <person name="Morin E."/>
            <person name="Kohler A."/>
            <person name="Barry K."/>
            <person name="LaButti K."/>
            <person name="Morin E."/>
            <person name="Salamov A."/>
            <person name="Lipzen A."/>
            <person name="Mereny Z."/>
            <person name="Hegedus B."/>
            <person name="Baldrian P."/>
            <person name="Stursova M."/>
            <person name="Weitz H."/>
            <person name="Taylor A."/>
            <person name="Grigoriev I.V."/>
            <person name="Nagy L.G."/>
            <person name="Martin F."/>
            <person name="Kauserud H."/>
        </authorList>
    </citation>
    <scope>NUCLEOTIDE SEQUENCE</scope>
    <source>
        <strain evidence="1">CBHHK002</strain>
    </source>
</reference>
<proteinExistence type="predicted"/>
<dbReference type="Proteomes" id="UP001218218">
    <property type="component" value="Unassembled WGS sequence"/>
</dbReference>